<evidence type="ECO:0000256" key="2">
    <source>
        <dbReference type="ARBA" id="ARBA00022679"/>
    </source>
</evidence>
<sequence>MPAPASAHEDLLRDLCRTPARISPKYFYDQRGCELFEAITGLPEYYPTRTEMGLLEQWGADIARSVGPCRSLIELGAGNCEKVRWLLPALQPQCFVGVDIAGDFVLEAVQRLAQDFPGLQVRAVAADICAPVTLPEDIASQGRLVFYPGSSIGNFDPGHAMVLLRQMHALAGEGGGLLIGIDLPKDRRVLEAAYDDAAGVTAAFNRNALRHVNRCIGSDFDPAQWAHVAFFNPAQSRIEMHLQACEPLRVQWSGGGRQFAQGERIHTENSYKYPLPLFMQMLSQAGFTACTTWTDERDWFAVIHARA</sequence>
<dbReference type="EC" id="2.1.1.44" evidence="4"/>
<proteinExistence type="predicted"/>
<reference evidence="4 5" key="1">
    <citation type="submission" date="2022-09" db="EMBL/GenBank/DDBJ databases">
        <title>Draft genome of isolate Be4.</title>
        <authorList>
            <person name="Sanchez-Castro I."/>
            <person name="Martinez-Rodriguez P."/>
            <person name="Descostes M."/>
            <person name="Merroun M."/>
        </authorList>
    </citation>
    <scope>NUCLEOTIDE SEQUENCE [LARGE SCALE GENOMIC DNA]</scope>
    <source>
        <strain evidence="4 5">Be4</strain>
    </source>
</reference>
<dbReference type="Pfam" id="PF10017">
    <property type="entry name" value="Methyltransf_33"/>
    <property type="match status" value="1"/>
</dbReference>
<name>A0ABT2PH01_9BURK</name>
<dbReference type="SUPFAM" id="SSF53335">
    <property type="entry name" value="S-adenosyl-L-methionine-dependent methyltransferases"/>
    <property type="match status" value="1"/>
</dbReference>
<evidence type="ECO:0000256" key="1">
    <source>
        <dbReference type="ARBA" id="ARBA00022603"/>
    </source>
</evidence>
<gene>
    <name evidence="4" type="primary">egtD</name>
    <name evidence="4" type="ORF">N0K08_00180</name>
</gene>
<dbReference type="InterPro" id="IPR019257">
    <property type="entry name" value="MeTrfase_dom"/>
</dbReference>
<evidence type="ECO:0000313" key="4">
    <source>
        <dbReference type="EMBL" id="MCT9809044.1"/>
    </source>
</evidence>
<organism evidence="4 5">
    <name type="scientific">Acidovorax bellezanensis</name>
    <dbReference type="NCBI Taxonomy" id="2976702"/>
    <lineage>
        <taxon>Bacteria</taxon>
        <taxon>Pseudomonadati</taxon>
        <taxon>Pseudomonadota</taxon>
        <taxon>Betaproteobacteria</taxon>
        <taxon>Burkholderiales</taxon>
        <taxon>Comamonadaceae</taxon>
        <taxon>Acidovorax</taxon>
    </lineage>
</organism>
<protein>
    <submittedName>
        <fullName evidence="4">L-histidine N(Alpha)-methyltransferase</fullName>
        <ecNumber evidence="4">2.1.1.44</ecNumber>
    </submittedName>
</protein>
<keyword evidence="2 4" id="KW-0808">Transferase</keyword>
<dbReference type="GO" id="GO:0032259">
    <property type="term" value="P:methylation"/>
    <property type="evidence" value="ECO:0007669"/>
    <property type="project" value="UniProtKB-KW"/>
</dbReference>
<accession>A0ABT2PH01</accession>
<dbReference type="Gene3D" id="3.40.50.150">
    <property type="entry name" value="Vaccinia Virus protein VP39"/>
    <property type="match status" value="1"/>
</dbReference>
<dbReference type="InterPro" id="IPR029063">
    <property type="entry name" value="SAM-dependent_MTases_sf"/>
</dbReference>
<dbReference type="EMBL" id="JAODYH010000001">
    <property type="protein sequence ID" value="MCT9809044.1"/>
    <property type="molecule type" value="Genomic_DNA"/>
</dbReference>
<dbReference type="InterPro" id="IPR035094">
    <property type="entry name" value="EgtD"/>
</dbReference>
<dbReference type="InterPro" id="IPR051128">
    <property type="entry name" value="EgtD_Methyltrsf_superfamily"/>
</dbReference>
<dbReference type="InterPro" id="IPR017804">
    <property type="entry name" value="MeTrfase_EgtD-like"/>
</dbReference>
<dbReference type="NCBIfam" id="TIGR03438">
    <property type="entry name" value="egtD_ergothio"/>
    <property type="match status" value="1"/>
</dbReference>
<evidence type="ECO:0000313" key="5">
    <source>
        <dbReference type="Proteomes" id="UP001525968"/>
    </source>
</evidence>
<keyword evidence="1 4" id="KW-0489">Methyltransferase</keyword>
<keyword evidence="5" id="KW-1185">Reference proteome</keyword>
<evidence type="ECO:0000259" key="3">
    <source>
        <dbReference type="Pfam" id="PF10017"/>
    </source>
</evidence>
<dbReference type="PANTHER" id="PTHR43397:SF1">
    <property type="entry name" value="ERGOTHIONEINE BIOSYNTHESIS PROTEIN 1"/>
    <property type="match status" value="1"/>
</dbReference>
<dbReference type="PANTHER" id="PTHR43397">
    <property type="entry name" value="ERGOTHIONEINE BIOSYNTHESIS PROTEIN 1"/>
    <property type="match status" value="1"/>
</dbReference>
<dbReference type="PIRSF" id="PIRSF018005">
    <property type="entry name" value="UCP018005"/>
    <property type="match status" value="1"/>
</dbReference>
<comment type="caution">
    <text evidence="4">The sequence shown here is derived from an EMBL/GenBank/DDBJ whole genome shotgun (WGS) entry which is preliminary data.</text>
</comment>
<dbReference type="GO" id="GO:0052706">
    <property type="term" value="F:L-histidine N(alpha)-methyltransferase activity"/>
    <property type="evidence" value="ECO:0007669"/>
    <property type="project" value="UniProtKB-EC"/>
</dbReference>
<feature type="domain" description="Histidine-specific methyltransferase SAM-dependent" evidence="3">
    <location>
        <begin position="9"/>
        <end position="306"/>
    </location>
</feature>
<dbReference type="RefSeq" id="WP_261498454.1">
    <property type="nucleotide sequence ID" value="NZ_JAODYH010000001.1"/>
</dbReference>
<dbReference type="Proteomes" id="UP001525968">
    <property type="component" value="Unassembled WGS sequence"/>
</dbReference>